<dbReference type="GO" id="GO:0043811">
    <property type="term" value="F:phosphate:acyl-[acyl carrier protein] acyltransferase activity"/>
    <property type="evidence" value="ECO:0007669"/>
    <property type="project" value="UniProtKB-UniRule"/>
</dbReference>
<keyword evidence="12" id="KW-1185">Reference proteome</keyword>
<organism evidence="11 12">
    <name type="scientific">Ructibacterium gallinarum</name>
    <dbReference type="NCBI Taxonomy" id="2779355"/>
    <lineage>
        <taxon>Bacteria</taxon>
        <taxon>Bacillati</taxon>
        <taxon>Bacillota</taxon>
        <taxon>Clostridia</taxon>
        <taxon>Eubacteriales</taxon>
        <taxon>Oscillospiraceae</taxon>
        <taxon>Ructibacterium</taxon>
    </lineage>
</organism>
<dbReference type="Pfam" id="PF02504">
    <property type="entry name" value="FA_synthesis"/>
    <property type="match status" value="1"/>
</dbReference>
<dbReference type="GO" id="GO:0006633">
    <property type="term" value="P:fatty acid biosynthetic process"/>
    <property type="evidence" value="ECO:0007669"/>
    <property type="project" value="UniProtKB-UniRule"/>
</dbReference>
<evidence type="ECO:0000256" key="5">
    <source>
        <dbReference type="ARBA" id="ARBA00023098"/>
    </source>
</evidence>
<comment type="catalytic activity">
    <reaction evidence="1 10">
        <text>a fatty acyl-[ACP] + phosphate = an acyl phosphate + holo-[ACP]</text>
        <dbReference type="Rhea" id="RHEA:42292"/>
        <dbReference type="Rhea" id="RHEA-COMP:9685"/>
        <dbReference type="Rhea" id="RHEA-COMP:14125"/>
        <dbReference type="ChEBI" id="CHEBI:43474"/>
        <dbReference type="ChEBI" id="CHEBI:59918"/>
        <dbReference type="ChEBI" id="CHEBI:64479"/>
        <dbReference type="ChEBI" id="CHEBI:138651"/>
        <dbReference type="EC" id="2.3.1.274"/>
    </reaction>
</comment>
<name>A0A9D5RAF2_9FIRM</name>
<evidence type="ECO:0000313" key="11">
    <source>
        <dbReference type="EMBL" id="MBE5039043.1"/>
    </source>
</evidence>
<evidence type="ECO:0000256" key="9">
    <source>
        <dbReference type="ARBA" id="ARBA00046608"/>
    </source>
</evidence>
<dbReference type="Proteomes" id="UP000806542">
    <property type="component" value="Unassembled WGS sequence"/>
</dbReference>
<keyword evidence="7 10" id="KW-1208">Phospholipid metabolism</keyword>
<evidence type="ECO:0000256" key="1">
    <source>
        <dbReference type="ARBA" id="ARBA00001232"/>
    </source>
</evidence>
<evidence type="ECO:0000256" key="7">
    <source>
        <dbReference type="ARBA" id="ARBA00023264"/>
    </source>
</evidence>
<dbReference type="RefSeq" id="WP_226391594.1">
    <property type="nucleotide sequence ID" value="NZ_JADCKB010000001.1"/>
</dbReference>
<protein>
    <recommendedName>
        <fullName evidence="8 10">Phosphate acyltransferase</fullName>
        <ecNumber evidence="8 10">2.3.1.274</ecNumber>
    </recommendedName>
    <alternativeName>
        <fullName evidence="10">Acyl-ACP phosphotransacylase</fullName>
    </alternativeName>
    <alternativeName>
        <fullName evidence="10">Acyl-[acyl-carrier-protein]--phosphate acyltransferase</fullName>
    </alternativeName>
    <alternativeName>
        <fullName evidence="10">Phosphate-acyl-ACP acyltransferase</fullName>
    </alternativeName>
</protein>
<keyword evidence="3 10" id="KW-0444">Lipid biosynthesis</keyword>
<dbReference type="GO" id="GO:0008654">
    <property type="term" value="P:phospholipid biosynthetic process"/>
    <property type="evidence" value="ECO:0007669"/>
    <property type="project" value="UniProtKB-KW"/>
</dbReference>
<dbReference type="EC" id="2.3.1.274" evidence="8 10"/>
<comment type="caution">
    <text evidence="11">The sequence shown here is derived from an EMBL/GenBank/DDBJ whole genome shotgun (WGS) entry which is preliminary data.</text>
</comment>
<dbReference type="EMBL" id="JADCKB010000001">
    <property type="protein sequence ID" value="MBE5039043.1"/>
    <property type="molecule type" value="Genomic_DNA"/>
</dbReference>
<comment type="pathway">
    <text evidence="10">Lipid metabolism; phospholipid metabolism.</text>
</comment>
<evidence type="ECO:0000313" key="12">
    <source>
        <dbReference type="Proteomes" id="UP000806542"/>
    </source>
</evidence>
<dbReference type="PANTHER" id="PTHR30100:SF1">
    <property type="entry name" value="PHOSPHATE ACYLTRANSFERASE"/>
    <property type="match status" value="1"/>
</dbReference>
<comment type="function">
    <text evidence="10">Catalyzes the reversible formation of acyl-phosphate (acyl-PO(4)) from acyl-[acyl-carrier-protein] (acyl-ACP). This enzyme utilizes acyl-ACP as fatty acyl donor, but not acyl-CoA.</text>
</comment>
<keyword evidence="6 10" id="KW-0594">Phospholipid biosynthesis</keyword>
<reference evidence="11" key="1">
    <citation type="submission" date="2020-10" db="EMBL/GenBank/DDBJ databases">
        <title>ChiBAC.</title>
        <authorList>
            <person name="Zenner C."/>
            <person name="Hitch T.C.A."/>
            <person name="Clavel T."/>
        </authorList>
    </citation>
    <scope>NUCLEOTIDE SEQUENCE</scope>
    <source>
        <strain evidence="11">DSM 107454</strain>
    </source>
</reference>
<sequence>MRIIIDAMGGDDAPAAVVDGCVAAVRDMDVDLILVGREAAVRQELKRCGYHGDRIEVVNAEEVIEGEDDPMTAIRQKKDSSMRVALSLLRHGQGDAVVSAGNTGALIAGATLMIKRIRGVRRVALAPIMPTTSGCFLMVDAGANAECTPAFLKQFAIMGSIYMEKIMGCKNPRVKLVNIGTEEEKGTPLVVETHKLLKKTPVRYEGYIEARDIPVGGADVVVCDGFTGNVILKFMEGMGMAFYDMLKGIFLKNLFSKLAAGIVRGGLKSLKKTMDYTEYGGAPILGAAKPMVKAHGSSNGKAFYHAILQAKKLVENHLIEIITDNIQKYGVDTRECEEADE</sequence>
<gene>
    <name evidence="10 11" type="primary">plsX</name>
    <name evidence="11" type="ORF">INF28_00985</name>
</gene>
<evidence type="ECO:0000256" key="2">
    <source>
        <dbReference type="ARBA" id="ARBA00022490"/>
    </source>
</evidence>
<keyword evidence="4 10" id="KW-0808">Transferase</keyword>
<evidence type="ECO:0000256" key="3">
    <source>
        <dbReference type="ARBA" id="ARBA00022516"/>
    </source>
</evidence>
<dbReference type="GO" id="GO:0005737">
    <property type="term" value="C:cytoplasm"/>
    <property type="evidence" value="ECO:0007669"/>
    <property type="project" value="UniProtKB-SubCell"/>
</dbReference>
<accession>A0A9D5RAF2</accession>
<keyword evidence="11" id="KW-0012">Acyltransferase</keyword>
<comment type="subcellular location">
    <subcellularLocation>
        <location evidence="10">Cytoplasm</location>
    </subcellularLocation>
    <text evidence="10">Associated with the membrane possibly through PlsY.</text>
</comment>
<evidence type="ECO:0000256" key="4">
    <source>
        <dbReference type="ARBA" id="ARBA00022679"/>
    </source>
</evidence>
<comment type="subunit">
    <text evidence="9 10">Homodimer. Probably interacts with PlsY.</text>
</comment>
<dbReference type="InterPro" id="IPR003664">
    <property type="entry name" value="FA_synthesis"/>
</dbReference>
<dbReference type="SUPFAM" id="SSF53659">
    <property type="entry name" value="Isocitrate/Isopropylmalate dehydrogenase-like"/>
    <property type="match status" value="1"/>
</dbReference>
<comment type="similarity">
    <text evidence="10">Belongs to the PlsX family.</text>
</comment>
<dbReference type="InterPro" id="IPR012281">
    <property type="entry name" value="Phospholipid_synth_PlsX-like"/>
</dbReference>
<keyword evidence="5 10" id="KW-0443">Lipid metabolism</keyword>
<dbReference type="AlphaFoldDB" id="A0A9D5RAF2"/>
<dbReference type="NCBIfam" id="TIGR00182">
    <property type="entry name" value="plsX"/>
    <property type="match status" value="1"/>
</dbReference>
<evidence type="ECO:0000256" key="8">
    <source>
        <dbReference type="ARBA" id="ARBA00024069"/>
    </source>
</evidence>
<dbReference type="PANTHER" id="PTHR30100">
    <property type="entry name" value="FATTY ACID/PHOSPHOLIPID SYNTHESIS PROTEIN PLSX"/>
    <property type="match status" value="1"/>
</dbReference>
<evidence type="ECO:0000256" key="10">
    <source>
        <dbReference type="HAMAP-Rule" id="MF_00019"/>
    </source>
</evidence>
<keyword evidence="2 10" id="KW-0963">Cytoplasm</keyword>
<dbReference type="HAMAP" id="MF_00019">
    <property type="entry name" value="PlsX"/>
    <property type="match status" value="1"/>
</dbReference>
<dbReference type="Gene3D" id="3.40.718.10">
    <property type="entry name" value="Isopropylmalate Dehydrogenase"/>
    <property type="match status" value="1"/>
</dbReference>
<proteinExistence type="inferred from homology"/>
<dbReference type="PIRSF" id="PIRSF002465">
    <property type="entry name" value="Phsphlp_syn_PlsX"/>
    <property type="match status" value="1"/>
</dbReference>
<evidence type="ECO:0000256" key="6">
    <source>
        <dbReference type="ARBA" id="ARBA00023209"/>
    </source>
</evidence>